<reference evidence="5 6" key="1">
    <citation type="submission" date="2020-01" db="EMBL/GenBank/DDBJ databases">
        <title>Insect and environment-associated Actinomycetes.</title>
        <authorList>
            <person name="Currrie C."/>
            <person name="Chevrette M."/>
            <person name="Carlson C."/>
            <person name="Stubbendieck R."/>
            <person name="Wendt-Pienkowski E."/>
        </authorList>
    </citation>
    <scope>NUCLEOTIDE SEQUENCE [LARGE SCALE GENOMIC DNA]</scope>
    <source>
        <strain evidence="5 6">SID10258</strain>
    </source>
</reference>
<dbReference type="Pfam" id="PF02470">
    <property type="entry name" value="MlaD"/>
    <property type="match status" value="1"/>
</dbReference>
<feature type="signal peptide" evidence="2">
    <location>
        <begin position="1"/>
        <end position="29"/>
    </location>
</feature>
<feature type="coiled-coil region" evidence="1">
    <location>
        <begin position="183"/>
        <end position="210"/>
    </location>
</feature>
<dbReference type="AlphaFoldDB" id="A0A6L9Q9S6"/>
<dbReference type="PANTHER" id="PTHR33371">
    <property type="entry name" value="INTERMEMBRANE PHOSPHOLIPID TRANSPORT SYSTEM BINDING PROTEIN MLAD-RELATED"/>
    <property type="match status" value="1"/>
</dbReference>
<dbReference type="InterPro" id="IPR052336">
    <property type="entry name" value="MlaD_Phospholipid_Transporter"/>
</dbReference>
<comment type="caution">
    <text evidence="5">The sequence shown here is derived from an EMBL/GenBank/DDBJ whole genome shotgun (WGS) entry which is preliminary data.</text>
</comment>
<dbReference type="InterPro" id="IPR003399">
    <property type="entry name" value="Mce/MlaD"/>
</dbReference>
<sequence length="346" mass="36186">MAPTIDPHLSPRSRLLFLSIGLGAMAASAAGLALAGLPDHPASTTHTATFQRAGQGLDQRSDVKVRGIKVGRIRAVTLTRDGRATVRFDIDAGIRLPRTTIAGIEPVSVFGPKDLTLDLGAGRGPYLPDGGAVTRTQSPRDLADTATLAYRLSTAINPDDLAALLHTLATGLNGQGPALNRTIDNSAQLIDQADRDRARLQQLLDDLTGLPQTLGDRGPAINTILASGNDLGAVLTAHPDKIGQLLDQTGALADQSGRTLQQHGDNLAAITDTTAQTTAVLNQQRPNIDLLLDGLNGFFNLLAATINSPGPDSTTLALMRNTLPADLCQVFIDLCPLLAPTAATRP</sequence>
<dbReference type="InterPro" id="IPR024516">
    <property type="entry name" value="Mce_C"/>
</dbReference>
<feature type="domain" description="Mce/MlaD" evidence="3">
    <location>
        <begin position="45"/>
        <end position="118"/>
    </location>
</feature>
<dbReference type="PANTHER" id="PTHR33371:SF4">
    <property type="entry name" value="INTERMEMBRANE PHOSPHOLIPID TRANSPORT SYSTEM BINDING PROTEIN MLAD"/>
    <property type="match status" value="1"/>
</dbReference>
<accession>A0A6L9Q9S6</accession>
<dbReference type="InterPro" id="IPR005693">
    <property type="entry name" value="Mce"/>
</dbReference>
<keyword evidence="2" id="KW-0732">Signal</keyword>
<evidence type="ECO:0000313" key="6">
    <source>
        <dbReference type="Proteomes" id="UP000475532"/>
    </source>
</evidence>
<feature type="domain" description="Mammalian cell entry C-terminal" evidence="4">
    <location>
        <begin position="130"/>
        <end position="299"/>
    </location>
</feature>
<dbReference type="Pfam" id="PF11887">
    <property type="entry name" value="Mce4_CUP1"/>
    <property type="match status" value="1"/>
</dbReference>
<dbReference type="NCBIfam" id="TIGR00996">
    <property type="entry name" value="Mtu_fam_mce"/>
    <property type="match status" value="1"/>
</dbReference>
<protein>
    <submittedName>
        <fullName evidence="5">MCE family protein</fullName>
    </submittedName>
</protein>
<organism evidence="5 6">
    <name type="scientific">Actinomadura bangladeshensis</name>
    <dbReference type="NCBI Taxonomy" id="453573"/>
    <lineage>
        <taxon>Bacteria</taxon>
        <taxon>Bacillati</taxon>
        <taxon>Actinomycetota</taxon>
        <taxon>Actinomycetes</taxon>
        <taxon>Streptosporangiales</taxon>
        <taxon>Thermomonosporaceae</taxon>
        <taxon>Actinomadura</taxon>
    </lineage>
</organism>
<evidence type="ECO:0000259" key="4">
    <source>
        <dbReference type="Pfam" id="PF11887"/>
    </source>
</evidence>
<dbReference type="EMBL" id="JAAGLI010000145">
    <property type="protein sequence ID" value="NEA21965.1"/>
    <property type="molecule type" value="Genomic_DNA"/>
</dbReference>
<gene>
    <name evidence="5" type="ORF">G3I70_05565</name>
</gene>
<keyword evidence="1" id="KW-0175">Coiled coil</keyword>
<evidence type="ECO:0000256" key="1">
    <source>
        <dbReference type="SAM" id="Coils"/>
    </source>
</evidence>
<name>A0A6L9Q9S6_9ACTN</name>
<proteinExistence type="predicted"/>
<feature type="chain" id="PRO_5027109891" evidence="2">
    <location>
        <begin position="30"/>
        <end position="346"/>
    </location>
</feature>
<dbReference type="Proteomes" id="UP000475532">
    <property type="component" value="Unassembled WGS sequence"/>
</dbReference>
<evidence type="ECO:0000313" key="5">
    <source>
        <dbReference type="EMBL" id="NEA21965.1"/>
    </source>
</evidence>
<evidence type="ECO:0000259" key="3">
    <source>
        <dbReference type="Pfam" id="PF02470"/>
    </source>
</evidence>
<dbReference type="RefSeq" id="WP_163053560.1">
    <property type="nucleotide sequence ID" value="NZ_JAAGLI010000145.1"/>
</dbReference>
<evidence type="ECO:0000256" key="2">
    <source>
        <dbReference type="SAM" id="SignalP"/>
    </source>
</evidence>